<feature type="domain" description="Putative restriction endonuclease" evidence="1">
    <location>
        <begin position="19"/>
        <end position="185"/>
    </location>
</feature>
<evidence type="ECO:0000313" key="2">
    <source>
        <dbReference type="EMBL" id="MUL37369.1"/>
    </source>
</evidence>
<dbReference type="AlphaFoldDB" id="A0A6N8FWW9"/>
<dbReference type="CDD" id="cd06260">
    <property type="entry name" value="DUF820-like"/>
    <property type="match status" value="1"/>
</dbReference>
<dbReference type="InterPro" id="IPR012296">
    <property type="entry name" value="Nuclease_put_TT1808"/>
</dbReference>
<keyword evidence="3" id="KW-1185">Reference proteome</keyword>
<dbReference type="PANTHER" id="PTHR47152">
    <property type="entry name" value="SLR2084 PROTEIN-RELATED"/>
    <property type="match status" value="1"/>
</dbReference>
<gene>
    <name evidence="2" type="ORF">BWI75_13770</name>
</gene>
<dbReference type="EMBL" id="NAPY01000020">
    <property type="protein sequence ID" value="MUL37369.1"/>
    <property type="molecule type" value="Genomic_DNA"/>
</dbReference>
<dbReference type="Proteomes" id="UP000441797">
    <property type="component" value="Unassembled WGS sequence"/>
</dbReference>
<dbReference type="InterPro" id="IPR008538">
    <property type="entry name" value="Uma2"/>
</dbReference>
<dbReference type="Gene3D" id="3.90.1570.10">
    <property type="entry name" value="tt1808, chain A"/>
    <property type="match status" value="1"/>
</dbReference>
<organism evidence="2 3">
    <name type="scientific">Gloeocapsopsis dulcis AAB1 = 1H9</name>
    <dbReference type="NCBI Taxonomy" id="1433147"/>
    <lineage>
        <taxon>Bacteria</taxon>
        <taxon>Bacillati</taxon>
        <taxon>Cyanobacteriota</taxon>
        <taxon>Cyanophyceae</taxon>
        <taxon>Oscillatoriophycideae</taxon>
        <taxon>Chroococcales</taxon>
        <taxon>Chroococcaceae</taxon>
        <taxon>Gloeocapsopsis</taxon>
        <taxon>Gloeocapsopsis dulcis</taxon>
    </lineage>
</organism>
<dbReference type="InterPro" id="IPR011335">
    <property type="entry name" value="Restrct_endonuc-II-like"/>
</dbReference>
<accession>A0A6N8FWW9</accession>
<dbReference type="SUPFAM" id="SSF52980">
    <property type="entry name" value="Restriction endonuclease-like"/>
    <property type="match status" value="1"/>
</dbReference>
<reference evidence="2 3" key="1">
    <citation type="journal article" date="2019" name="Front. Microbiol.">
        <title>Genomic Features for Desiccation Tolerance and Sugar Biosynthesis in the Extremophile Gloeocapsopsis sp. UTEX B3054.</title>
        <authorList>
            <person name="Urrejola C."/>
            <person name="Alcorta J."/>
            <person name="Salas L."/>
            <person name="Vasquez M."/>
            <person name="Polz M.F."/>
            <person name="Vicuna R."/>
            <person name="Diez B."/>
        </authorList>
    </citation>
    <scope>NUCLEOTIDE SEQUENCE [LARGE SCALE GENOMIC DNA]</scope>
    <source>
        <strain evidence="2 3">1H9</strain>
    </source>
</reference>
<evidence type="ECO:0000259" key="1">
    <source>
        <dbReference type="Pfam" id="PF05685"/>
    </source>
</evidence>
<dbReference type="Pfam" id="PF05685">
    <property type="entry name" value="Uma2"/>
    <property type="match status" value="1"/>
</dbReference>
<comment type="caution">
    <text evidence="2">The sequence shown here is derived from an EMBL/GenBank/DDBJ whole genome shotgun (WGS) entry which is preliminary data.</text>
</comment>
<proteinExistence type="predicted"/>
<dbReference type="PANTHER" id="PTHR47152:SF2">
    <property type="entry name" value="SLR2084 PROTEIN"/>
    <property type="match status" value="1"/>
</dbReference>
<sequence>MVTTRALAEQRVVLRSISWQTFTAMLNEMGEERTTRFAYLDGMLEIMTPLGEHENTNRFIDDLIRVLADELNLNLKKFGSLILKRENMRRGAEPDSCYYISNEPRVRNKRNIDLNIDPPPDLVVEIDITNSLMDKRPIYAAVGVPEIWHYNGRSLQVFILSEPNSIYTPTQQSPTFPLLDLNMVPQLIEQSLIDGETKTLRSFRAWIQQQLNKASD</sequence>
<evidence type="ECO:0000313" key="3">
    <source>
        <dbReference type="Proteomes" id="UP000441797"/>
    </source>
</evidence>
<dbReference type="OrthoDB" id="427876at2"/>
<name>A0A6N8FWW9_9CHRO</name>
<protein>
    <recommendedName>
        <fullName evidence="1">Putative restriction endonuclease domain-containing protein</fullName>
    </recommendedName>
</protein>